<keyword evidence="3" id="KW-0238">DNA-binding</keyword>
<reference evidence="7 8" key="1">
    <citation type="journal article" date="2019" name="Int. J. Syst. Evol. Microbiol.">
        <title>The Global Catalogue of Microorganisms (GCM) 10K type strain sequencing project: providing services to taxonomists for standard genome sequencing and annotation.</title>
        <authorList>
            <consortium name="The Broad Institute Genomics Platform"/>
            <consortium name="The Broad Institute Genome Sequencing Center for Infectious Disease"/>
            <person name="Wu L."/>
            <person name="Ma J."/>
        </authorList>
    </citation>
    <scope>NUCLEOTIDE SEQUENCE [LARGE SCALE GENOMIC DNA]</scope>
    <source>
        <strain evidence="7 8">JCM 16365</strain>
    </source>
</reference>
<dbReference type="InterPro" id="IPR007324">
    <property type="entry name" value="Sugar-bd_dom_put"/>
</dbReference>
<evidence type="ECO:0000256" key="4">
    <source>
        <dbReference type="ARBA" id="ARBA00023163"/>
    </source>
</evidence>
<evidence type="ECO:0000313" key="7">
    <source>
        <dbReference type="EMBL" id="GAA2566619.1"/>
    </source>
</evidence>
<dbReference type="PANTHER" id="PTHR34294:SF1">
    <property type="entry name" value="TRANSCRIPTIONAL REGULATOR LSRR"/>
    <property type="match status" value="1"/>
</dbReference>
<feature type="compositionally biased region" description="Polar residues" evidence="5">
    <location>
        <begin position="328"/>
        <end position="339"/>
    </location>
</feature>
<keyword evidence="4" id="KW-0804">Transcription</keyword>
<dbReference type="InterPro" id="IPR013324">
    <property type="entry name" value="RNA_pol_sigma_r3/r4-like"/>
</dbReference>
<dbReference type="InterPro" id="IPR037171">
    <property type="entry name" value="NagB/RpiA_transferase-like"/>
</dbReference>
<dbReference type="Gene3D" id="3.40.50.1360">
    <property type="match status" value="1"/>
</dbReference>
<dbReference type="Proteomes" id="UP001500274">
    <property type="component" value="Unassembled WGS sequence"/>
</dbReference>
<dbReference type="InterPro" id="IPR051054">
    <property type="entry name" value="SorC_transcr_regulators"/>
</dbReference>
<evidence type="ECO:0000256" key="5">
    <source>
        <dbReference type="SAM" id="MobiDB-lite"/>
    </source>
</evidence>
<name>A0ABN3P6I8_9MICO</name>
<evidence type="ECO:0000313" key="8">
    <source>
        <dbReference type="Proteomes" id="UP001500274"/>
    </source>
</evidence>
<gene>
    <name evidence="7" type="ORF">GCM10009862_01540</name>
</gene>
<comment type="caution">
    <text evidence="7">The sequence shown here is derived from an EMBL/GenBank/DDBJ whole genome shotgun (WGS) entry which is preliminary data.</text>
</comment>
<organism evidence="7 8">
    <name type="scientific">Microbacterium binotii</name>
    <dbReference type="NCBI Taxonomy" id="462710"/>
    <lineage>
        <taxon>Bacteria</taxon>
        <taxon>Bacillati</taxon>
        <taxon>Actinomycetota</taxon>
        <taxon>Actinomycetes</taxon>
        <taxon>Micrococcales</taxon>
        <taxon>Microbacteriaceae</taxon>
        <taxon>Microbacterium</taxon>
    </lineage>
</organism>
<evidence type="ECO:0000256" key="1">
    <source>
        <dbReference type="ARBA" id="ARBA00010466"/>
    </source>
</evidence>
<evidence type="ECO:0000256" key="3">
    <source>
        <dbReference type="ARBA" id="ARBA00023125"/>
    </source>
</evidence>
<feature type="domain" description="Sugar-binding" evidence="6">
    <location>
        <begin position="62"/>
        <end position="317"/>
    </location>
</feature>
<comment type="similarity">
    <text evidence="1">Belongs to the SorC transcriptional regulatory family.</text>
</comment>
<keyword evidence="8" id="KW-1185">Reference proteome</keyword>
<evidence type="ECO:0000256" key="2">
    <source>
        <dbReference type="ARBA" id="ARBA00023015"/>
    </source>
</evidence>
<dbReference type="InterPro" id="IPR036388">
    <property type="entry name" value="WH-like_DNA-bd_sf"/>
</dbReference>
<feature type="region of interest" description="Disordered" evidence="5">
    <location>
        <begin position="319"/>
        <end position="345"/>
    </location>
</feature>
<sequence length="345" mass="37551">MAEAGSMKVRDALRAAQLYYLQDLTMEAIAREMHTSRSSVSRLISHARDTGLVSISVHSPLAARSQIEERLAERFGITVHIVPTTSHIGEAERLDRTALSAARILSEHVDSSMTVGIAWGSTLSAIARHLPTKRTHDTHVVQMNGAANGHTFGVPYAGEILSRFGAAWSASVHHFPVPALFDEAATKEAMWRERSVRAVLQMQRRVGLFVFGLGSPRAAVPSHVYSGDYFDQRDLTLIEQEGVVGDCATMFYRIDGSSDIPSLNLRSSGPDLDDVRRIPRRFCVMSGLSKIDALQGALAAGLMTDLVLEETVARRLMSLSRMSPRASQSSPKPSSTRARSASIAG</sequence>
<keyword evidence="2" id="KW-0805">Transcription regulation</keyword>
<dbReference type="EMBL" id="BAAARI010000001">
    <property type="protein sequence ID" value="GAA2566619.1"/>
    <property type="molecule type" value="Genomic_DNA"/>
</dbReference>
<accession>A0ABN3P6I8</accession>
<dbReference type="Pfam" id="PF04198">
    <property type="entry name" value="Sugar-bind"/>
    <property type="match status" value="1"/>
</dbReference>
<dbReference type="SUPFAM" id="SSF100950">
    <property type="entry name" value="NagB/RpiA/CoA transferase-like"/>
    <property type="match status" value="1"/>
</dbReference>
<dbReference type="Gene3D" id="1.10.10.10">
    <property type="entry name" value="Winged helix-like DNA-binding domain superfamily/Winged helix DNA-binding domain"/>
    <property type="match status" value="1"/>
</dbReference>
<dbReference type="RefSeq" id="WP_344225925.1">
    <property type="nucleotide sequence ID" value="NZ_BAAARI010000001.1"/>
</dbReference>
<evidence type="ECO:0000259" key="6">
    <source>
        <dbReference type="Pfam" id="PF04198"/>
    </source>
</evidence>
<dbReference type="SUPFAM" id="SSF88659">
    <property type="entry name" value="Sigma3 and sigma4 domains of RNA polymerase sigma factors"/>
    <property type="match status" value="1"/>
</dbReference>
<protein>
    <submittedName>
        <fullName evidence="7">Sugar-binding transcriptional regulator</fullName>
    </submittedName>
</protein>
<proteinExistence type="inferred from homology"/>
<dbReference type="PANTHER" id="PTHR34294">
    <property type="entry name" value="TRANSCRIPTIONAL REGULATOR-RELATED"/>
    <property type="match status" value="1"/>
</dbReference>